<reference evidence="2 3" key="1">
    <citation type="journal article" date="2015" name="BMC Genomics">
        <title>Gene expression during zombie ant biting behavior reflects the complexity underlying fungal parasitic behavioral manipulation.</title>
        <authorList>
            <person name="de Bekker C."/>
            <person name="Ohm R.A."/>
            <person name="Loreto R.G."/>
            <person name="Sebastian A."/>
            <person name="Albert I."/>
            <person name="Merrow M."/>
            <person name="Brachmann A."/>
            <person name="Hughes D.P."/>
        </authorList>
    </citation>
    <scope>NUCLEOTIDE SEQUENCE [LARGE SCALE GENOMIC DNA]</scope>
    <source>
        <strain evidence="2 3">SC16a</strain>
    </source>
</reference>
<sequence>MLTRSIFALTAAAFASLGAAQGADSARPCGLKIAPCPSNTVCIPNSPDCSDLNRCRGTCQKKYPSCGGHRPNPPTCDKNSECLDDPRIPGCGMACDRPGICIPKNAPSCSGFAGRRCPQGLTCYDKPNDGCDPKNGGADCIGVCL</sequence>
<evidence type="ECO:0000256" key="1">
    <source>
        <dbReference type="SAM" id="SignalP"/>
    </source>
</evidence>
<dbReference type="EMBL" id="LAZP02000136">
    <property type="protein sequence ID" value="PFH60329.1"/>
    <property type="molecule type" value="Genomic_DNA"/>
</dbReference>
<proteinExistence type="predicted"/>
<keyword evidence="3" id="KW-1185">Reference proteome</keyword>
<dbReference type="STRING" id="268505.A0A2A9PG15"/>
<accession>A0A2A9PG15</accession>
<comment type="caution">
    <text evidence="2">The sequence shown here is derived from an EMBL/GenBank/DDBJ whole genome shotgun (WGS) entry which is preliminary data.</text>
</comment>
<dbReference type="OrthoDB" id="3799394at2759"/>
<evidence type="ECO:0000313" key="2">
    <source>
        <dbReference type="EMBL" id="PFH60329.1"/>
    </source>
</evidence>
<keyword evidence="1" id="KW-0732">Signal</keyword>
<name>A0A2A9PG15_OPHUN</name>
<feature type="chain" id="PRO_5011998747" evidence="1">
    <location>
        <begin position="26"/>
        <end position="145"/>
    </location>
</feature>
<dbReference type="Proteomes" id="UP000037136">
    <property type="component" value="Unassembled WGS sequence"/>
</dbReference>
<reference evidence="2 3" key="2">
    <citation type="journal article" date="2017" name="Sci. Rep.">
        <title>Ant-infecting Ophiocordyceps genomes reveal a high diversity of potential behavioral manipulation genes and a possible major role for enterotoxins.</title>
        <authorList>
            <person name="de Bekker C."/>
            <person name="Ohm R.A."/>
            <person name="Evans H.C."/>
            <person name="Brachmann A."/>
            <person name="Hughes D.P."/>
        </authorList>
    </citation>
    <scope>NUCLEOTIDE SEQUENCE [LARGE SCALE GENOMIC DNA]</scope>
    <source>
        <strain evidence="2 3">SC16a</strain>
    </source>
</reference>
<organism evidence="2 3">
    <name type="scientific">Ophiocordyceps unilateralis</name>
    <name type="common">Zombie-ant fungus</name>
    <name type="synonym">Torrubia unilateralis</name>
    <dbReference type="NCBI Taxonomy" id="268505"/>
    <lineage>
        <taxon>Eukaryota</taxon>
        <taxon>Fungi</taxon>
        <taxon>Dikarya</taxon>
        <taxon>Ascomycota</taxon>
        <taxon>Pezizomycotina</taxon>
        <taxon>Sordariomycetes</taxon>
        <taxon>Hypocreomycetidae</taxon>
        <taxon>Hypocreales</taxon>
        <taxon>Ophiocordycipitaceae</taxon>
        <taxon>Ophiocordyceps</taxon>
    </lineage>
</organism>
<dbReference type="AlphaFoldDB" id="A0A2A9PG15"/>
<protein>
    <submittedName>
        <fullName evidence="2">Uncharacterized protein</fullName>
    </submittedName>
</protein>
<evidence type="ECO:0000313" key="3">
    <source>
        <dbReference type="Proteomes" id="UP000037136"/>
    </source>
</evidence>
<feature type="signal peptide" evidence="1">
    <location>
        <begin position="1"/>
        <end position="25"/>
    </location>
</feature>
<gene>
    <name evidence="2" type="ORF">XA68_11140</name>
</gene>